<dbReference type="Pfam" id="PF00144">
    <property type="entry name" value="Beta-lactamase"/>
    <property type="match status" value="1"/>
</dbReference>
<reference evidence="5" key="1">
    <citation type="submission" date="2021-02" db="EMBL/GenBank/DDBJ databases">
        <title>Genome sequence of Rhodospirillales sp. strain TMPK1 isolated from soil.</title>
        <authorList>
            <person name="Nakai R."/>
            <person name="Kusada H."/>
            <person name="Tamaki H."/>
        </authorList>
    </citation>
    <scope>NUCLEOTIDE SEQUENCE</scope>
    <source>
        <strain evidence="5">TMPK1</strain>
    </source>
</reference>
<dbReference type="PANTHER" id="PTHR46825">
    <property type="entry name" value="D-ALANYL-D-ALANINE-CARBOXYPEPTIDASE/ENDOPEPTIDASE AMPH"/>
    <property type="match status" value="1"/>
</dbReference>
<feature type="transmembrane region" description="Helical" evidence="2">
    <location>
        <begin position="513"/>
        <end position="537"/>
    </location>
</feature>
<dbReference type="InterPro" id="IPR050491">
    <property type="entry name" value="AmpC-like"/>
</dbReference>
<feature type="chain" id="PRO_5035915921" evidence="3">
    <location>
        <begin position="21"/>
        <end position="658"/>
    </location>
</feature>
<keyword evidence="2" id="KW-0812">Transmembrane</keyword>
<comment type="caution">
    <text evidence="5">The sequence shown here is derived from an EMBL/GenBank/DDBJ whole genome shotgun (WGS) entry which is preliminary data.</text>
</comment>
<dbReference type="RefSeq" id="WP_420242035.1">
    <property type="nucleotide sequence ID" value="NZ_BOPV01000001.1"/>
</dbReference>
<dbReference type="InterPro" id="IPR012338">
    <property type="entry name" value="Beta-lactam/transpept-like"/>
</dbReference>
<feature type="region of interest" description="Disordered" evidence="1">
    <location>
        <begin position="24"/>
        <end position="47"/>
    </location>
</feature>
<keyword evidence="6" id="KW-1185">Reference proteome</keyword>
<gene>
    <name evidence="5" type="ORF">TMPK1_11720</name>
</gene>
<dbReference type="InterPro" id="IPR001466">
    <property type="entry name" value="Beta-lactam-related"/>
</dbReference>
<organism evidence="5 6">
    <name type="scientific">Roseiterribacter gracilis</name>
    <dbReference type="NCBI Taxonomy" id="2812848"/>
    <lineage>
        <taxon>Bacteria</taxon>
        <taxon>Pseudomonadati</taxon>
        <taxon>Pseudomonadota</taxon>
        <taxon>Alphaproteobacteria</taxon>
        <taxon>Rhodospirillales</taxon>
        <taxon>Roseiterribacteraceae</taxon>
        <taxon>Roseiterribacter</taxon>
    </lineage>
</organism>
<feature type="transmembrane region" description="Helical" evidence="2">
    <location>
        <begin position="595"/>
        <end position="617"/>
    </location>
</feature>
<protein>
    <submittedName>
        <fullName evidence="5">FmtA-like protein</fullName>
    </submittedName>
</protein>
<dbReference type="PANTHER" id="PTHR46825:SF9">
    <property type="entry name" value="BETA-LACTAMASE-RELATED DOMAIN-CONTAINING PROTEIN"/>
    <property type="match status" value="1"/>
</dbReference>
<keyword evidence="2" id="KW-0472">Membrane</keyword>
<feature type="domain" description="Beta-lactamase-related" evidence="4">
    <location>
        <begin position="67"/>
        <end position="379"/>
    </location>
</feature>
<dbReference type="SUPFAM" id="SSF56601">
    <property type="entry name" value="beta-lactamase/transpeptidase-like"/>
    <property type="match status" value="1"/>
</dbReference>
<evidence type="ECO:0000256" key="2">
    <source>
        <dbReference type="SAM" id="Phobius"/>
    </source>
</evidence>
<evidence type="ECO:0000313" key="6">
    <source>
        <dbReference type="Proteomes" id="UP000681075"/>
    </source>
</evidence>
<dbReference type="Proteomes" id="UP000681075">
    <property type="component" value="Unassembled WGS sequence"/>
</dbReference>
<proteinExistence type="predicted"/>
<sequence>MSLRFAAALSALLFTQAAFAQVPAETTPAPPQPKLQAESPAQAAPTPARALTADDVAAYFDGLVPWSMARGGIAGAVVTVVKDGQVLFARGYGYSDVEKRTPVDPNTTMFRIGSTSKLFTWTAVMQLVEQGKIDLDKDVNTYLDFKIENKFGKPITLRQIMSHSAGFEEGLRYILVPDAKNLQSLGDFLKTNIPGVVYPPGDIIAYSNYSTALAGYVVERVSGKPFDDYIEQNIYAPLGMKVSSFRQPLPEALQPHMSKGYRVASQPPKPFENVGPFPAGSMSSSGADMAKFMIAHLAGGAPLQVKSARMFEISKEPVPGITGFGLGFYHEDRNGHVVVGHGGDLELFHTNLSLLPGDNVGVFVSFNSAGNAGITGALRTAILRGFVDRYYPGPALPNEPTLATAKEHGQKVSGEWRASRGGTTSFLRISGLLSHAKTYLNPDDTLSFSGFTDAANAPKKWREVQPFVWREVNGPALLKFQMDAAGKPILMATSDMAPVMVFMAADAANSTTMALLVGAAAVILLVTFLSWPVNALVRRHYGRTLPFEGRDRVFYRVSRAVSGLLVALVAYWLYLLSKLGTSIASISYGLEGTLLFLRVLGVVALVGAVFLVFRAALTFRDPRFGLWGKIANVLIALAGLVMIWCYVTYNLVSFGSHY</sequence>
<accession>A0A8S8XCB1</accession>
<keyword evidence="3" id="KW-0732">Signal</keyword>
<name>A0A8S8XCB1_9PROT</name>
<dbReference type="AlphaFoldDB" id="A0A8S8XCB1"/>
<evidence type="ECO:0000256" key="1">
    <source>
        <dbReference type="SAM" id="MobiDB-lite"/>
    </source>
</evidence>
<keyword evidence="2" id="KW-1133">Transmembrane helix</keyword>
<evidence type="ECO:0000259" key="4">
    <source>
        <dbReference type="Pfam" id="PF00144"/>
    </source>
</evidence>
<feature type="signal peptide" evidence="3">
    <location>
        <begin position="1"/>
        <end position="20"/>
    </location>
</feature>
<evidence type="ECO:0000256" key="3">
    <source>
        <dbReference type="SAM" id="SignalP"/>
    </source>
</evidence>
<evidence type="ECO:0000313" key="5">
    <source>
        <dbReference type="EMBL" id="GIL38935.1"/>
    </source>
</evidence>
<feature type="transmembrane region" description="Helical" evidence="2">
    <location>
        <begin position="629"/>
        <end position="649"/>
    </location>
</feature>
<dbReference type="Gene3D" id="3.40.710.10">
    <property type="entry name" value="DD-peptidase/beta-lactamase superfamily"/>
    <property type="match status" value="1"/>
</dbReference>
<feature type="transmembrane region" description="Helical" evidence="2">
    <location>
        <begin position="557"/>
        <end position="575"/>
    </location>
</feature>
<dbReference type="EMBL" id="BOPV01000001">
    <property type="protein sequence ID" value="GIL38935.1"/>
    <property type="molecule type" value="Genomic_DNA"/>
</dbReference>